<organism evidence="1 2">
    <name type="scientific">Tritrichomonas musculus</name>
    <dbReference type="NCBI Taxonomy" id="1915356"/>
    <lineage>
        <taxon>Eukaryota</taxon>
        <taxon>Metamonada</taxon>
        <taxon>Parabasalia</taxon>
        <taxon>Tritrichomonadida</taxon>
        <taxon>Tritrichomonadidae</taxon>
        <taxon>Tritrichomonas</taxon>
    </lineage>
</organism>
<dbReference type="SUPFAM" id="SSF81901">
    <property type="entry name" value="HCP-like"/>
    <property type="match status" value="1"/>
</dbReference>
<keyword evidence="2" id="KW-1185">Reference proteome</keyword>
<dbReference type="EMBL" id="JAPFFF010000028">
    <property type="protein sequence ID" value="KAK8847210.1"/>
    <property type="molecule type" value="Genomic_DNA"/>
</dbReference>
<dbReference type="InterPro" id="IPR011990">
    <property type="entry name" value="TPR-like_helical_dom_sf"/>
</dbReference>
<gene>
    <name evidence="1" type="ORF">M9Y10_019794</name>
</gene>
<proteinExistence type="predicted"/>
<dbReference type="Gene3D" id="1.25.40.10">
    <property type="entry name" value="Tetratricopeptide repeat domain"/>
    <property type="match status" value="1"/>
</dbReference>
<dbReference type="Proteomes" id="UP001470230">
    <property type="component" value="Unassembled WGS sequence"/>
</dbReference>
<evidence type="ECO:0000313" key="1">
    <source>
        <dbReference type="EMBL" id="KAK8847210.1"/>
    </source>
</evidence>
<protein>
    <submittedName>
        <fullName evidence="1">Uncharacterized protein</fullName>
    </submittedName>
</protein>
<comment type="caution">
    <text evidence="1">The sequence shown here is derived from an EMBL/GenBank/DDBJ whole genome shotgun (WGS) entry which is preliminary data.</text>
</comment>
<evidence type="ECO:0000313" key="2">
    <source>
        <dbReference type="Proteomes" id="UP001470230"/>
    </source>
</evidence>
<name>A0ABR2HHB8_9EUKA</name>
<reference evidence="1 2" key="1">
    <citation type="submission" date="2024-04" db="EMBL/GenBank/DDBJ databases">
        <title>Tritrichomonas musculus Genome.</title>
        <authorList>
            <person name="Alves-Ferreira E."/>
            <person name="Grigg M."/>
            <person name="Lorenzi H."/>
            <person name="Galac M."/>
        </authorList>
    </citation>
    <scope>NUCLEOTIDE SEQUENCE [LARGE SCALE GENOMIC DNA]</scope>
    <source>
        <strain evidence="1 2">EAF2021</strain>
    </source>
</reference>
<sequence>MKAADKGHVESMLSYVKLLNQQNSRKANKYFKSAADKGNIEAMMIYAEKLYEGKNCSINKREGATYYKKDASKQ</sequence>
<accession>A0ABR2HHB8</accession>